<evidence type="ECO:0000256" key="7">
    <source>
        <dbReference type="ARBA" id="ARBA00022989"/>
    </source>
</evidence>
<evidence type="ECO:0000313" key="13">
    <source>
        <dbReference type="EMBL" id="OLP60951.1"/>
    </source>
</evidence>
<dbReference type="InterPro" id="IPR050739">
    <property type="entry name" value="MFP"/>
</dbReference>
<dbReference type="InterPro" id="IPR010129">
    <property type="entry name" value="T1SS_HlyD"/>
</dbReference>
<comment type="caution">
    <text evidence="13">The sequence shown here is derived from an EMBL/GenBank/DDBJ whole genome shotgun (WGS) entry which is preliminary data.</text>
</comment>
<evidence type="ECO:0000256" key="8">
    <source>
        <dbReference type="ARBA" id="ARBA00023136"/>
    </source>
</evidence>
<evidence type="ECO:0000256" key="5">
    <source>
        <dbReference type="ARBA" id="ARBA00022519"/>
    </source>
</evidence>
<protein>
    <recommendedName>
        <fullName evidence="9">Membrane fusion protein (MFP) family protein</fullName>
    </recommendedName>
</protein>
<keyword evidence="7" id="KW-1133">Transmembrane helix</keyword>
<dbReference type="Proteomes" id="UP000186364">
    <property type="component" value="Unassembled WGS sequence"/>
</dbReference>
<dbReference type="RefSeq" id="WP_075626843.1">
    <property type="nucleotide sequence ID" value="NZ_FOAM01000006.1"/>
</dbReference>
<evidence type="ECO:0000256" key="6">
    <source>
        <dbReference type="ARBA" id="ARBA00022692"/>
    </source>
</evidence>
<evidence type="ECO:0000256" key="1">
    <source>
        <dbReference type="ARBA" id="ARBA00004377"/>
    </source>
</evidence>
<evidence type="ECO:0000256" key="10">
    <source>
        <dbReference type="SAM" id="Coils"/>
    </source>
</evidence>
<evidence type="ECO:0000256" key="9">
    <source>
        <dbReference type="RuleBase" id="RU365093"/>
    </source>
</evidence>
<feature type="domain" description="AprE-like beta-barrel" evidence="12">
    <location>
        <begin position="326"/>
        <end position="414"/>
    </location>
</feature>
<evidence type="ECO:0000259" key="11">
    <source>
        <dbReference type="Pfam" id="PF25994"/>
    </source>
</evidence>
<dbReference type="Gene3D" id="2.40.50.100">
    <property type="match status" value="1"/>
</dbReference>
<keyword evidence="5 9" id="KW-0997">Cell inner membrane</keyword>
<dbReference type="PRINTS" id="PR01490">
    <property type="entry name" value="RTXTOXIND"/>
</dbReference>
<name>A0A1Q9AZ27_9HYPH</name>
<keyword evidence="10" id="KW-0175">Coiled coil</keyword>
<comment type="similarity">
    <text evidence="2 9">Belongs to the membrane fusion protein (MFP) (TC 8.A.1) family.</text>
</comment>
<feature type="domain" description="AprE-like long alpha-helical hairpin" evidence="11">
    <location>
        <begin position="94"/>
        <end position="284"/>
    </location>
</feature>
<dbReference type="AlphaFoldDB" id="A0A1Q9AZ27"/>
<evidence type="ECO:0000256" key="2">
    <source>
        <dbReference type="ARBA" id="ARBA00009477"/>
    </source>
</evidence>
<sequence length="438" mass="47755">MTSGKPAGGSARNSLRRHMLAIGVMSLVLVGGVGGWAATTSLSSAIVAGGTVVVENNVKKIQHLTGGIVGELKVSEGDRVEAGQVLIRLDGTTVRANLSIVQNTLAQLYARRARLIAEQTNAQSFDIPERIDALTDSASARLLEESERKLFDSRRSALAGMKSQLASRKTQLADEVSGLTMQLAAIADALKLIEQEMTGLDKLYAQGLVSMQRVTTLKREQAQLEGDRGARLASRAQAQGKSSEIDLQILQLDEDRRTESAKELTEVEARIAEYEDRRVAALDQLKRLDITSPIAGRVYQLAVHTVNGVVNPGEQLMLVVPEADNLTVEARVNTTDIDQIRLGQAVEVRFSAFNQRTTPVVDAEVVNIAPDLVTDQRTGVSYYPLRIRPKPESLAKLNGLSLYPGMPAETYIKIADRTVVSYLAKPLTEQMQRTFRED</sequence>
<dbReference type="Gene3D" id="2.40.30.170">
    <property type="match status" value="1"/>
</dbReference>
<evidence type="ECO:0000313" key="14">
    <source>
        <dbReference type="Proteomes" id="UP000186364"/>
    </source>
</evidence>
<accession>A0A1Q9AZ27</accession>
<keyword evidence="14" id="KW-1185">Reference proteome</keyword>
<dbReference type="OrthoDB" id="9810980at2"/>
<dbReference type="GO" id="GO:0015031">
    <property type="term" value="P:protein transport"/>
    <property type="evidence" value="ECO:0007669"/>
    <property type="project" value="InterPro"/>
</dbReference>
<evidence type="ECO:0000259" key="12">
    <source>
        <dbReference type="Pfam" id="PF26002"/>
    </source>
</evidence>
<gene>
    <name evidence="13" type="ORF">BJF93_02445</name>
</gene>
<dbReference type="PANTHER" id="PTHR30386">
    <property type="entry name" value="MEMBRANE FUSION SUBUNIT OF EMRAB-TOLC MULTIDRUG EFFLUX PUMP"/>
    <property type="match status" value="1"/>
</dbReference>
<dbReference type="EMBL" id="MKIP01000034">
    <property type="protein sequence ID" value="OLP60951.1"/>
    <property type="molecule type" value="Genomic_DNA"/>
</dbReference>
<keyword evidence="6" id="KW-0812">Transmembrane</keyword>
<organism evidence="13 14">
    <name type="scientific">Xaviernesmea oryzae</name>
    <dbReference type="NCBI Taxonomy" id="464029"/>
    <lineage>
        <taxon>Bacteria</taxon>
        <taxon>Pseudomonadati</taxon>
        <taxon>Pseudomonadota</taxon>
        <taxon>Alphaproteobacteria</taxon>
        <taxon>Hyphomicrobiales</taxon>
        <taxon>Rhizobiaceae</taxon>
        <taxon>Rhizobium/Agrobacterium group</taxon>
        <taxon>Xaviernesmea</taxon>
    </lineage>
</organism>
<evidence type="ECO:0000256" key="3">
    <source>
        <dbReference type="ARBA" id="ARBA00022448"/>
    </source>
</evidence>
<keyword evidence="3 9" id="KW-0813">Transport</keyword>
<dbReference type="InterPro" id="IPR058982">
    <property type="entry name" value="Beta-barrel_AprE"/>
</dbReference>
<reference evidence="13 14" key="1">
    <citation type="submission" date="2016-09" db="EMBL/GenBank/DDBJ databases">
        <title>Rhizobium sp. nov., a novel species isolated from the rice rhizosphere.</title>
        <authorList>
            <person name="Zhao J."/>
            <person name="Zhang X."/>
        </authorList>
    </citation>
    <scope>NUCLEOTIDE SEQUENCE [LARGE SCALE GENOMIC DNA]</scope>
    <source>
        <strain evidence="13 14">1.7048</strain>
    </source>
</reference>
<dbReference type="Pfam" id="PF25994">
    <property type="entry name" value="HH_AprE"/>
    <property type="match status" value="1"/>
</dbReference>
<feature type="coiled-coil region" evidence="10">
    <location>
        <begin position="257"/>
        <end position="291"/>
    </location>
</feature>
<dbReference type="InterPro" id="IPR058781">
    <property type="entry name" value="HH_AprE-like"/>
</dbReference>
<dbReference type="GO" id="GO:0005886">
    <property type="term" value="C:plasma membrane"/>
    <property type="evidence" value="ECO:0007669"/>
    <property type="project" value="UniProtKB-SubCell"/>
</dbReference>
<dbReference type="Pfam" id="PF26002">
    <property type="entry name" value="Beta-barrel_AprE"/>
    <property type="match status" value="1"/>
</dbReference>
<keyword evidence="4 9" id="KW-1003">Cell membrane</keyword>
<keyword evidence="8" id="KW-0472">Membrane</keyword>
<proteinExistence type="inferred from homology"/>
<comment type="subcellular location">
    <subcellularLocation>
        <location evidence="1 9">Cell inner membrane</location>
        <topology evidence="1 9">Single-pass membrane protein</topology>
    </subcellularLocation>
</comment>
<dbReference type="PANTHER" id="PTHR30386:SF17">
    <property type="entry name" value="ALKALINE PROTEASE SECRETION PROTEIN APRE"/>
    <property type="match status" value="1"/>
</dbReference>
<dbReference type="NCBIfam" id="TIGR01843">
    <property type="entry name" value="type_I_hlyD"/>
    <property type="match status" value="1"/>
</dbReference>
<evidence type="ECO:0000256" key="4">
    <source>
        <dbReference type="ARBA" id="ARBA00022475"/>
    </source>
</evidence>